<organism evidence="1 2">
    <name type="scientific">Pseudaquabacterium pictum</name>
    <dbReference type="NCBI Taxonomy" id="2315236"/>
    <lineage>
        <taxon>Bacteria</taxon>
        <taxon>Pseudomonadati</taxon>
        <taxon>Pseudomonadota</taxon>
        <taxon>Betaproteobacteria</taxon>
        <taxon>Burkholderiales</taxon>
        <taxon>Sphaerotilaceae</taxon>
        <taxon>Pseudaquabacterium</taxon>
    </lineage>
</organism>
<evidence type="ECO:0008006" key="3">
    <source>
        <dbReference type="Google" id="ProtNLM"/>
    </source>
</evidence>
<proteinExistence type="predicted"/>
<comment type="caution">
    <text evidence="1">The sequence shown here is derived from an EMBL/GenBank/DDBJ whole genome shotgun (WGS) entry which is preliminary data.</text>
</comment>
<name>A0A480AVA4_9BURK</name>
<protein>
    <recommendedName>
        <fullName evidence="3">DUF3025 domain-containing protein</fullName>
    </recommendedName>
</protein>
<reference evidence="2" key="1">
    <citation type="submission" date="2019-03" db="EMBL/GenBank/DDBJ databases">
        <title>Aquabacterium pictum sp.nov., the first bacteriochlorophyll a-containing freshwater bacterium in the genus Aquabacterium of the class Betaproteobacteria.</title>
        <authorList>
            <person name="Hirose S."/>
            <person name="Tank M."/>
            <person name="Hara E."/>
            <person name="Tamaki H."/>
            <person name="Takaichi S."/>
            <person name="Haruta S."/>
            <person name="Hanada S."/>
        </authorList>
    </citation>
    <scope>NUCLEOTIDE SEQUENCE [LARGE SCALE GENOMIC DNA]</scope>
    <source>
        <strain evidence="2">W35</strain>
    </source>
</reference>
<accession>A0A480AVA4</accession>
<evidence type="ECO:0000313" key="1">
    <source>
        <dbReference type="EMBL" id="GCL64102.1"/>
    </source>
</evidence>
<dbReference type="EMBL" id="BJCL01000008">
    <property type="protein sequence ID" value="GCL64102.1"/>
    <property type="molecule type" value="Genomic_DNA"/>
</dbReference>
<dbReference type="InterPro" id="IPR021390">
    <property type="entry name" value="DUF3025"/>
</dbReference>
<dbReference type="AlphaFoldDB" id="A0A480AVA4"/>
<sequence>MPIDLTGPWLAPLQPALAAAWAAWQAGAPVAAALNAQRLADGAVMRLDAGPLQFVPQTALPDGEAYEAFIHRSASVPTRDNPHDFFNGLVWLSQPALKRRLNALQAAALARNGVQPRRGPLRDALTLFDENGALLQAPPPLWQALRQRDWNALFITHRPLWAEARLTLVGHALLEQLATAPRKPLTAHVLPAEAVLAMDEAAWAAKPFSPLPVLGVPGWWPANADPVFYADVAVFRPAGSLRSTGSARRCRS</sequence>
<dbReference type="Pfam" id="PF11227">
    <property type="entry name" value="DUF3025"/>
    <property type="match status" value="2"/>
</dbReference>
<dbReference type="Proteomes" id="UP000301751">
    <property type="component" value="Unassembled WGS sequence"/>
</dbReference>
<evidence type="ECO:0000313" key="2">
    <source>
        <dbReference type="Proteomes" id="UP000301751"/>
    </source>
</evidence>
<gene>
    <name evidence="1" type="ORF">AQPW35_31830</name>
</gene>
<keyword evidence="2" id="KW-1185">Reference proteome</keyword>